<feature type="compositionally biased region" description="Basic and acidic residues" evidence="2">
    <location>
        <begin position="138"/>
        <end position="153"/>
    </location>
</feature>
<dbReference type="eggNOG" id="COG0457">
    <property type="taxonomic scope" value="Bacteria"/>
</dbReference>
<dbReference type="InterPro" id="IPR019734">
    <property type="entry name" value="TPR_rpt"/>
</dbReference>
<feature type="chain" id="PRO_5006915006" evidence="3">
    <location>
        <begin position="19"/>
        <end position="288"/>
    </location>
</feature>
<feature type="compositionally biased region" description="Basic and acidic residues" evidence="2">
    <location>
        <begin position="190"/>
        <end position="238"/>
    </location>
</feature>
<evidence type="ECO:0000256" key="3">
    <source>
        <dbReference type="SAM" id="SignalP"/>
    </source>
</evidence>
<dbReference type="SMART" id="SM00028">
    <property type="entry name" value="TPR"/>
    <property type="match status" value="1"/>
</dbReference>
<sequence length="288" mass="33593">MKLGWLLLLMSLSLKAFSFSWQDLWSTKDQQAQTLMTQGKFKEAEETFQHHEWRAAAAYRAGNYEQAANDYRSMQNERGYYNEGNALAQLGQYQQAMQAYDKALALNPNNKDAQHNRKIVAELLKKEQQKQKPNNQQNKEEENKQDQEAKDQQNNDQKNNSQQSKSQEAQGQKKNQQTQDEQQNQSGKQQQDKAQARQDEQQDKKQQDERNVNKESDKQKQEKAGQTGKHEDAQKGEKTNPAGAESAAEREKQQAKEQWLKLIPDDPGGLLREKFLRDHIRRQRGWYQ</sequence>
<dbReference type="PATRIC" id="fig|45067.4.peg.1137"/>
<dbReference type="OrthoDB" id="9807628at2"/>
<dbReference type="SUPFAM" id="SSF48452">
    <property type="entry name" value="TPR-like"/>
    <property type="match status" value="1"/>
</dbReference>
<keyword evidence="3" id="KW-0732">Signal</keyword>
<proteinExistence type="predicted"/>
<dbReference type="STRING" id="45067.Llan_1088"/>
<name>A0A0W0VRM2_9GAMM</name>
<feature type="compositionally biased region" description="Low complexity" evidence="2">
    <location>
        <begin position="154"/>
        <end position="189"/>
    </location>
</feature>
<dbReference type="RefSeq" id="WP_028372804.1">
    <property type="nucleotide sequence ID" value="NZ_CAAAJD010000017.1"/>
</dbReference>
<comment type="caution">
    <text evidence="4">The sequence shown here is derived from an EMBL/GenBank/DDBJ whole genome shotgun (WGS) entry which is preliminary data.</text>
</comment>
<keyword evidence="5" id="KW-1185">Reference proteome</keyword>
<dbReference type="Proteomes" id="UP000054869">
    <property type="component" value="Unassembled WGS sequence"/>
</dbReference>
<reference evidence="4 5" key="1">
    <citation type="submission" date="2015-11" db="EMBL/GenBank/DDBJ databases">
        <title>Genomic analysis of 38 Legionella species identifies large and diverse effector repertoires.</title>
        <authorList>
            <person name="Burstein D."/>
            <person name="Amaro F."/>
            <person name="Zusman T."/>
            <person name="Lifshitz Z."/>
            <person name="Cohen O."/>
            <person name="Gilbert J.A."/>
            <person name="Pupko T."/>
            <person name="Shuman H.A."/>
            <person name="Segal G."/>
        </authorList>
    </citation>
    <scope>NUCLEOTIDE SEQUENCE [LARGE SCALE GENOMIC DNA]</scope>
    <source>
        <strain evidence="4 5">ATCC 49751</strain>
    </source>
</reference>
<evidence type="ECO:0000256" key="1">
    <source>
        <dbReference type="PROSITE-ProRule" id="PRU00339"/>
    </source>
</evidence>
<feature type="signal peptide" evidence="3">
    <location>
        <begin position="1"/>
        <end position="18"/>
    </location>
</feature>
<dbReference type="PROSITE" id="PS50005">
    <property type="entry name" value="TPR"/>
    <property type="match status" value="1"/>
</dbReference>
<keyword evidence="1" id="KW-0802">TPR repeat</keyword>
<evidence type="ECO:0000313" key="5">
    <source>
        <dbReference type="Proteomes" id="UP000054869"/>
    </source>
</evidence>
<feature type="compositionally biased region" description="Basic and acidic residues" evidence="2">
    <location>
        <begin position="247"/>
        <end position="258"/>
    </location>
</feature>
<dbReference type="EMBL" id="LNYI01000022">
    <property type="protein sequence ID" value="KTD22737.1"/>
    <property type="molecule type" value="Genomic_DNA"/>
</dbReference>
<evidence type="ECO:0000313" key="4">
    <source>
        <dbReference type="EMBL" id="KTD22737.1"/>
    </source>
</evidence>
<evidence type="ECO:0000256" key="2">
    <source>
        <dbReference type="SAM" id="MobiDB-lite"/>
    </source>
</evidence>
<dbReference type="PROSITE" id="PS50293">
    <property type="entry name" value="TPR_REGION"/>
    <property type="match status" value="1"/>
</dbReference>
<feature type="region of interest" description="Disordered" evidence="2">
    <location>
        <begin position="127"/>
        <end position="258"/>
    </location>
</feature>
<dbReference type="Gene3D" id="1.25.40.10">
    <property type="entry name" value="Tetratricopeptide repeat domain"/>
    <property type="match status" value="1"/>
</dbReference>
<protein>
    <submittedName>
        <fullName evidence="4">TPR repeat containing protein</fullName>
    </submittedName>
</protein>
<dbReference type="InterPro" id="IPR011990">
    <property type="entry name" value="TPR-like_helical_dom_sf"/>
</dbReference>
<feature type="repeat" description="TPR" evidence="1">
    <location>
        <begin position="77"/>
        <end position="110"/>
    </location>
</feature>
<dbReference type="AlphaFoldDB" id="A0A0W0VRM2"/>
<organism evidence="4 5">
    <name type="scientific">Legionella lansingensis</name>
    <dbReference type="NCBI Taxonomy" id="45067"/>
    <lineage>
        <taxon>Bacteria</taxon>
        <taxon>Pseudomonadati</taxon>
        <taxon>Pseudomonadota</taxon>
        <taxon>Gammaproteobacteria</taxon>
        <taxon>Legionellales</taxon>
        <taxon>Legionellaceae</taxon>
        <taxon>Legionella</taxon>
    </lineage>
</organism>
<dbReference type="Pfam" id="PF00515">
    <property type="entry name" value="TPR_1"/>
    <property type="match status" value="1"/>
</dbReference>
<gene>
    <name evidence="4" type="ORF">Llan_1088</name>
</gene>
<accession>A0A0W0VRM2</accession>